<dbReference type="EMBL" id="WCSB01000003">
    <property type="protein sequence ID" value="KAB4454324.1"/>
    <property type="molecule type" value="Genomic_DNA"/>
</dbReference>
<dbReference type="Proteomes" id="UP000460317">
    <property type="component" value="Unassembled WGS sequence"/>
</dbReference>
<protein>
    <submittedName>
        <fullName evidence="1">TIGR04157 family glycosyltransferase</fullName>
    </submittedName>
</protein>
<dbReference type="PANTHER" id="PTHR45947">
    <property type="entry name" value="SULFOQUINOVOSYL TRANSFERASE SQD2"/>
    <property type="match status" value="1"/>
</dbReference>
<dbReference type="InterPro" id="IPR050194">
    <property type="entry name" value="Glycosyltransferase_grp1"/>
</dbReference>
<dbReference type="NCBIfam" id="TIGR04157">
    <property type="entry name" value="glyco_rSAM_CFB"/>
    <property type="match status" value="1"/>
</dbReference>
<evidence type="ECO:0000313" key="1">
    <source>
        <dbReference type="EMBL" id="KAB4454324.1"/>
    </source>
</evidence>
<dbReference type="SUPFAM" id="SSF53756">
    <property type="entry name" value="UDP-Glycosyltransferase/glycogen phosphorylase"/>
    <property type="match status" value="1"/>
</dbReference>
<dbReference type="CDD" id="cd03801">
    <property type="entry name" value="GT4_PimA-like"/>
    <property type="match status" value="1"/>
</dbReference>
<dbReference type="Pfam" id="PF00534">
    <property type="entry name" value="Glycos_transf_1"/>
    <property type="match status" value="1"/>
</dbReference>
<comment type="caution">
    <text evidence="1">The sequence shown here is derived from an EMBL/GenBank/DDBJ whole genome shotgun (WGS) entry which is preliminary data.</text>
</comment>
<evidence type="ECO:0000313" key="2">
    <source>
        <dbReference type="Proteomes" id="UP000460317"/>
    </source>
</evidence>
<dbReference type="Gene3D" id="3.40.50.2000">
    <property type="entry name" value="Glycogen Phosphorylase B"/>
    <property type="match status" value="2"/>
</dbReference>
<sequence>MTKKKVYIFNSNSRAAVYGIGTYITQLTDCLQEEDIEFGLIHIHAEGDEVAITEKEGYQQISIPTTDFSNFQSRQYYARNIAYLLKELIPYEKGVEYIFHLNFMNNPELVSSLKRMFKCKVILVAHYSNWSFSLLGDYSKLQQILAKRPGKRNYKEQSIAKDVKEDTKMIAKCDKFVCIAQHSLESFAHICRLDPKKIVLINNALRDYYSPVDEKQKRIIRQKYHIPEEVPLLIFAGRLDEVKGITFLIHAFKKVLERHTNARLLIAGDGSFNQWLKEAENIWPQITFTGRIEREVLYELYQIANIGIVSSIYEEFGFVAIEMMMHQLPIIVSDIGGLSEIVEDEISGLKVPIVHDGKQRVVDTKVLSAKIVQLIEQPYHAKILAVNARRRFLEKYDLTVFRRKMLNLYRET</sequence>
<dbReference type="RefSeq" id="WP_070750820.1">
    <property type="nucleotide sequence ID" value="NZ_CAXTJI010000011.1"/>
</dbReference>
<dbReference type="GO" id="GO:0016757">
    <property type="term" value="F:glycosyltransferase activity"/>
    <property type="evidence" value="ECO:0007669"/>
    <property type="project" value="InterPro"/>
</dbReference>
<organism evidence="1 2">
    <name type="scientific">Bacteroides thetaiotaomicron</name>
    <dbReference type="NCBI Taxonomy" id="818"/>
    <lineage>
        <taxon>Bacteria</taxon>
        <taxon>Pseudomonadati</taxon>
        <taxon>Bacteroidota</taxon>
        <taxon>Bacteroidia</taxon>
        <taxon>Bacteroidales</taxon>
        <taxon>Bacteroidaceae</taxon>
        <taxon>Bacteroides</taxon>
    </lineage>
</organism>
<accession>A0A2J6A4H1</accession>
<keyword evidence="1" id="KW-0808">Transferase</keyword>
<dbReference type="InterPro" id="IPR001296">
    <property type="entry name" value="Glyco_trans_1"/>
</dbReference>
<dbReference type="PANTHER" id="PTHR45947:SF13">
    <property type="entry name" value="TRANSFERASE"/>
    <property type="match status" value="1"/>
</dbReference>
<dbReference type="AlphaFoldDB" id="A0A2J6A4H1"/>
<dbReference type="InterPro" id="IPR026419">
    <property type="entry name" value="Glyco_rSAM_CFB"/>
</dbReference>
<reference evidence="1 2" key="1">
    <citation type="journal article" date="2019" name="Nat. Med.">
        <title>A library of human gut bacterial isolates paired with longitudinal multiomics data enables mechanistic microbiome research.</title>
        <authorList>
            <person name="Poyet M."/>
            <person name="Groussin M."/>
            <person name="Gibbons S.M."/>
            <person name="Avila-Pacheco J."/>
            <person name="Jiang X."/>
            <person name="Kearney S.M."/>
            <person name="Perrotta A.R."/>
            <person name="Berdy B."/>
            <person name="Zhao S."/>
            <person name="Lieberman T.D."/>
            <person name="Swanson P.K."/>
            <person name="Smith M."/>
            <person name="Roesemann S."/>
            <person name="Alexander J.E."/>
            <person name="Rich S.A."/>
            <person name="Livny J."/>
            <person name="Vlamakis H."/>
            <person name="Clish C."/>
            <person name="Bullock K."/>
            <person name="Deik A."/>
            <person name="Scott J."/>
            <person name="Pierce K.A."/>
            <person name="Xavier R.J."/>
            <person name="Alm E.J."/>
        </authorList>
    </citation>
    <scope>NUCLEOTIDE SEQUENCE [LARGE SCALE GENOMIC DNA]</scope>
    <source>
        <strain evidence="1 2">BIOML-A165</strain>
    </source>
</reference>
<gene>
    <name evidence="1" type="ORF">GAN93_05615</name>
</gene>
<proteinExistence type="predicted"/>
<name>A0A2J6A4H1_BACT4</name>